<dbReference type="Gene3D" id="3.10.620.30">
    <property type="match status" value="1"/>
</dbReference>
<gene>
    <name evidence="2" type="ORF">ACFQQL_00380</name>
</gene>
<dbReference type="Proteomes" id="UP001596455">
    <property type="component" value="Unassembled WGS sequence"/>
</dbReference>
<accession>A0ABW2Q3M5</accession>
<evidence type="ECO:0000313" key="2">
    <source>
        <dbReference type="EMBL" id="MFC7403544.1"/>
    </source>
</evidence>
<proteinExistence type="predicted"/>
<dbReference type="RefSeq" id="WP_382390105.1">
    <property type="nucleotide sequence ID" value="NZ_JBHTCQ010000001.1"/>
</dbReference>
<dbReference type="Pfam" id="PF08379">
    <property type="entry name" value="Bact_transglu_N"/>
    <property type="match status" value="1"/>
</dbReference>
<dbReference type="PANTHER" id="PTHR33490:SF7">
    <property type="entry name" value="BLR2979 PROTEIN"/>
    <property type="match status" value="1"/>
</dbReference>
<dbReference type="EMBL" id="JBHTCQ010000001">
    <property type="protein sequence ID" value="MFC7403544.1"/>
    <property type="molecule type" value="Genomic_DNA"/>
</dbReference>
<organism evidence="2 3">
    <name type="scientific">Georgenia alba</name>
    <dbReference type="NCBI Taxonomy" id="2233858"/>
    <lineage>
        <taxon>Bacteria</taxon>
        <taxon>Bacillati</taxon>
        <taxon>Actinomycetota</taxon>
        <taxon>Actinomycetes</taxon>
        <taxon>Micrococcales</taxon>
        <taxon>Bogoriellaceae</taxon>
        <taxon>Georgenia</taxon>
    </lineage>
</organism>
<dbReference type="InterPro" id="IPR013589">
    <property type="entry name" value="Bac_transglu_N"/>
</dbReference>
<dbReference type="InterPro" id="IPR002931">
    <property type="entry name" value="Transglutaminase-like"/>
</dbReference>
<evidence type="ECO:0000259" key="1">
    <source>
        <dbReference type="SMART" id="SM00460"/>
    </source>
</evidence>
<protein>
    <submittedName>
        <fullName evidence="2">Transglutaminase N-terminal domain-containing protein</fullName>
    </submittedName>
</protein>
<evidence type="ECO:0000313" key="3">
    <source>
        <dbReference type="Proteomes" id="UP001596455"/>
    </source>
</evidence>
<feature type="domain" description="Transglutaminase-like" evidence="1">
    <location>
        <begin position="199"/>
        <end position="266"/>
    </location>
</feature>
<dbReference type="SMART" id="SM00460">
    <property type="entry name" value="TGc"/>
    <property type="match status" value="1"/>
</dbReference>
<keyword evidence="3" id="KW-1185">Reference proteome</keyword>
<dbReference type="InterPro" id="IPR038765">
    <property type="entry name" value="Papain-like_cys_pep_sf"/>
</dbReference>
<dbReference type="SUPFAM" id="SSF54001">
    <property type="entry name" value="Cysteine proteinases"/>
    <property type="match status" value="1"/>
</dbReference>
<dbReference type="PANTHER" id="PTHR33490">
    <property type="entry name" value="BLR5614 PROTEIN-RELATED"/>
    <property type="match status" value="1"/>
</dbReference>
<reference evidence="3" key="1">
    <citation type="journal article" date="2019" name="Int. J. Syst. Evol. Microbiol.">
        <title>The Global Catalogue of Microorganisms (GCM) 10K type strain sequencing project: providing services to taxonomists for standard genome sequencing and annotation.</title>
        <authorList>
            <consortium name="The Broad Institute Genomics Platform"/>
            <consortium name="The Broad Institute Genome Sequencing Center for Infectious Disease"/>
            <person name="Wu L."/>
            <person name="Ma J."/>
        </authorList>
    </citation>
    <scope>NUCLEOTIDE SEQUENCE [LARGE SCALE GENOMIC DNA]</scope>
    <source>
        <strain evidence="3">JCM 1490</strain>
    </source>
</reference>
<dbReference type="Pfam" id="PF01841">
    <property type="entry name" value="Transglut_core"/>
    <property type="match status" value="1"/>
</dbReference>
<sequence length="321" mass="34398">MTGLSTKHEDRHAHYRVRHRSTYTYPEPVTSSYGRAMLLPRDGGGQRVHHAELQVTPGPAEQEEHLDFRGNRSAYFHVASEHSRLEVVATSLVTVSRRRPALSALPSVGWEEAAAAVSAVRATGRAEQGEGPSSIMAIVEGALPSELAAPDEVVLGFALPSFHPGARLTDVVRDLAHRIHTDLDHRPGSTTVRTTPAEVLVARAGVCQDFAHLMVASLRALGLAARYVSGYVAPPGPVAGHGTGAAHAWAAVWVPGGGWVHVDPTHDRLVDHRYVVLGWGRDFLDVSPLRGVVYSARDGAHLEVAVDLETITPAELSAELG</sequence>
<name>A0ABW2Q3M5_9MICO</name>
<comment type="caution">
    <text evidence="2">The sequence shown here is derived from an EMBL/GenBank/DDBJ whole genome shotgun (WGS) entry which is preliminary data.</text>
</comment>